<dbReference type="InterPro" id="IPR032640">
    <property type="entry name" value="AMPK1_CBM"/>
</dbReference>
<gene>
    <name evidence="4" type="ORF">FCM35_KLT02590</name>
</gene>
<organism evidence="4 5">
    <name type="scientific">Carex littledalei</name>
    <dbReference type="NCBI Taxonomy" id="544730"/>
    <lineage>
        <taxon>Eukaryota</taxon>
        <taxon>Viridiplantae</taxon>
        <taxon>Streptophyta</taxon>
        <taxon>Embryophyta</taxon>
        <taxon>Tracheophyta</taxon>
        <taxon>Spermatophyta</taxon>
        <taxon>Magnoliopsida</taxon>
        <taxon>Liliopsida</taxon>
        <taxon>Poales</taxon>
        <taxon>Cyperaceae</taxon>
        <taxon>Cyperoideae</taxon>
        <taxon>Cariceae</taxon>
        <taxon>Carex</taxon>
        <taxon>Carex subgen. Euthyceras</taxon>
    </lineage>
</organism>
<dbReference type="Gene3D" id="2.60.40.10">
    <property type="entry name" value="Immunoglobulins"/>
    <property type="match status" value="1"/>
</dbReference>
<keyword evidence="1" id="KW-0175">Coiled coil</keyword>
<protein>
    <submittedName>
        <fullName evidence="4">Protein PTST</fullName>
    </submittedName>
</protein>
<feature type="compositionally biased region" description="Low complexity" evidence="2">
    <location>
        <begin position="28"/>
        <end position="38"/>
    </location>
</feature>
<evidence type="ECO:0000259" key="3">
    <source>
        <dbReference type="Pfam" id="PF16561"/>
    </source>
</evidence>
<feature type="region of interest" description="Disordered" evidence="2">
    <location>
        <begin position="251"/>
        <end position="327"/>
    </location>
</feature>
<feature type="domain" description="AMP-activated protein kinase glycogen-binding" evidence="3">
    <location>
        <begin position="437"/>
        <end position="513"/>
    </location>
</feature>
<evidence type="ECO:0000256" key="2">
    <source>
        <dbReference type="SAM" id="MobiDB-lite"/>
    </source>
</evidence>
<comment type="caution">
    <text evidence="4">The sequence shown here is derived from an EMBL/GenBank/DDBJ whole genome shotgun (WGS) entry which is preliminary data.</text>
</comment>
<evidence type="ECO:0000313" key="4">
    <source>
        <dbReference type="EMBL" id="KAF3333013.1"/>
    </source>
</evidence>
<dbReference type="AlphaFoldDB" id="A0A833VS67"/>
<dbReference type="Pfam" id="PF16561">
    <property type="entry name" value="AMPK1_CBM"/>
    <property type="match status" value="1"/>
</dbReference>
<sequence>MALTTAPPPFFFLFSRSAKPSSIPTATSASVSFSRSSPAFPSLQLSKARRRDGEGDAFSAGRAYQKLEEEIFEFMRRSKKPDVFPTKEELIEAGKRDLAEAVVTQGGWLAFGWDLEKERGKGKDSCDSNSAVVQENAPLGDENKIRDCRSGGHPDYPEVSVSGRSMDGEESSDNTGVEGILKRIEKQRSLTKDRKGYGQPSYNKHELDPGGGSFSHKHPLEINKMSNKPNALLLLDKTLHDYRIMASKNGRSSISNASVNSSTSDRWTRSSVSNDNSSSNGSEAGKIVLTEKRTTLDSETLKDGFDNGRLHTSVGHNGDSGSRKEQSLEMGDIRQRIHHLESSLNSALDSVRSRVKKVLSHELDETSAAELNNLSDDWEFRETEILKTKDEVRSLRARLSVFEGKMALQMIEAQKLLEENQKRLDEARRALSSLRNTSVVWPTPASEVLLSGSFDGWTSKRRMEQSREGIFSLNLMLYPGKYEIKFIVDGVWTVDPLRPVVNHSGHENNRLTVV</sequence>
<reference evidence="4" key="1">
    <citation type="submission" date="2020-01" db="EMBL/GenBank/DDBJ databases">
        <title>Genome sequence of Kobresia littledalei, the first chromosome-level genome in the family Cyperaceae.</title>
        <authorList>
            <person name="Qu G."/>
        </authorList>
    </citation>
    <scope>NUCLEOTIDE SEQUENCE</scope>
    <source>
        <strain evidence="4">C.B.Clarke</strain>
        <tissue evidence="4">Leaf</tissue>
    </source>
</reference>
<evidence type="ECO:0000256" key="1">
    <source>
        <dbReference type="SAM" id="Coils"/>
    </source>
</evidence>
<feature type="compositionally biased region" description="Basic and acidic residues" evidence="2">
    <location>
        <begin position="141"/>
        <end position="156"/>
    </location>
</feature>
<dbReference type="SUPFAM" id="SSF81296">
    <property type="entry name" value="E set domains"/>
    <property type="match status" value="1"/>
</dbReference>
<evidence type="ECO:0000313" key="5">
    <source>
        <dbReference type="Proteomes" id="UP000623129"/>
    </source>
</evidence>
<feature type="compositionally biased region" description="Basic and acidic residues" evidence="2">
    <location>
        <begin position="180"/>
        <end position="196"/>
    </location>
</feature>
<feature type="region of interest" description="Disordered" evidence="2">
    <location>
        <begin position="19"/>
        <end position="38"/>
    </location>
</feature>
<feature type="region of interest" description="Disordered" evidence="2">
    <location>
        <begin position="120"/>
        <end position="220"/>
    </location>
</feature>
<feature type="coiled-coil region" evidence="1">
    <location>
        <begin position="410"/>
        <end position="437"/>
    </location>
</feature>
<dbReference type="InterPro" id="IPR014756">
    <property type="entry name" value="Ig_E-set"/>
</dbReference>
<feature type="compositionally biased region" description="Low complexity" evidence="2">
    <location>
        <begin position="252"/>
        <end position="282"/>
    </location>
</feature>
<dbReference type="PANTHER" id="PTHR47434">
    <property type="entry name" value="PROTEIN PTST HOMOLOG 3, CHLOROPLASTIC"/>
    <property type="match status" value="1"/>
</dbReference>
<dbReference type="Proteomes" id="UP000623129">
    <property type="component" value="Unassembled WGS sequence"/>
</dbReference>
<dbReference type="EMBL" id="SWLB01000011">
    <property type="protein sequence ID" value="KAF3333013.1"/>
    <property type="molecule type" value="Genomic_DNA"/>
</dbReference>
<dbReference type="CDD" id="cd02859">
    <property type="entry name" value="E_set_AMPKbeta_like_N"/>
    <property type="match status" value="1"/>
</dbReference>
<dbReference type="InterPro" id="IPR013783">
    <property type="entry name" value="Ig-like_fold"/>
</dbReference>
<dbReference type="OrthoDB" id="531008at2759"/>
<dbReference type="GO" id="GO:0009507">
    <property type="term" value="C:chloroplast"/>
    <property type="evidence" value="ECO:0007669"/>
    <property type="project" value="UniProtKB-ARBA"/>
</dbReference>
<feature type="compositionally biased region" description="Basic and acidic residues" evidence="2">
    <location>
        <begin position="289"/>
        <end position="309"/>
    </location>
</feature>
<keyword evidence="5" id="KW-1185">Reference proteome</keyword>
<name>A0A833VS67_9POAL</name>
<accession>A0A833VS67</accession>
<dbReference type="PANTHER" id="PTHR47434:SF1">
    <property type="entry name" value="PROTEIN PTST HOMOLOG 2, CHLOROPLASTIC"/>
    <property type="match status" value="1"/>
</dbReference>
<proteinExistence type="predicted"/>